<feature type="transmembrane region" description="Helical" evidence="1">
    <location>
        <begin position="219"/>
        <end position="245"/>
    </location>
</feature>
<dbReference type="AlphaFoldDB" id="A0AAD7HQC6"/>
<sequence>MDQANIESGFSLTTVFPDHDPCFGNGNTSTLCQLPSTAMINFLNITTPDLYLLHYCANPPNDSCAFGYCSNPDVGSPAVRYSTYFTSVVSALLILYSPEELGSTFAAQILNVYSLIVAAMIAIAKHNLTKLHSVMALTLAGSPLSIYLVIYVFRTIFGDHTRLDQVFGKGQYLNRTLVILLVPLWVGILSFTALPSSVWQFAQAACDSISANNDIPGYFFIPFLVCFVVFPIEAGTIAGVFLLGWTTAIFRLRSKIWQKQNNKLFPLLRRMWRQPVDHYPFLNFCTVILGPHLIWILNTEVGLITFSPRETFSATYGQLLAIFVTVPPFISLCMLLPRMVRWFINLTWVRFLTCRRNEHLFSEVPDEESGITFKDGHGFVEAQKYETDGSEEKSDSVALKPFVLGR</sequence>
<evidence type="ECO:0000313" key="4">
    <source>
        <dbReference type="Proteomes" id="UP001215598"/>
    </source>
</evidence>
<evidence type="ECO:0000256" key="1">
    <source>
        <dbReference type="SAM" id="Phobius"/>
    </source>
</evidence>
<feature type="transmembrane region" description="Helical" evidence="1">
    <location>
        <begin position="279"/>
        <end position="297"/>
    </location>
</feature>
<feature type="transmembrane region" description="Helical" evidence="1">
    <location>
        <begin position="136"/>
        <end position="157"/>
    </location>
</feature>
<proteinExistence type="predicted"/>
<keyword evidence="4" id="KW-1185">Reference proteome</keyword>
<feature type="transmembrane region" description="Helical" evidence="1">
    <location>
        <begin position="317"/>
        <end position="336"/>
    </location>
</feature>
<feature type="transmembrane region" description="Helical" evidence="1">
    <location>
        <begin position="105"/>
        <end position="124"/>
    </location>
</feature>
<keyword evidence="1" id="KW-0472">Membrane</keyword>
<name>A0AAD7HQC6_9AGAR</name>
<comment type="caution">
    <text evidence="3">The sequence shown here is derived from an EMBL/GenBank/DDBJ whole genome shotgun (WGS) entry which is preliminary data.</text>
</comment>
<dbReference type="EMBL" id="JARKIB010000331">
    <property type="protein sequence ID" value="KAJ7714066.1"/>
    <property type="molecule type" value="Genomic_DNA"/>
</dbReference>
<evidence type="ECO:0000313" key="3">
    <source>
        <dbReference type="EMBL" id="KAJ7725920.1"/>
    </source>
</evidence>
<dbReference type="Proteomes" id="UP001215598">
    <property type="component" value="Unassembled WGS sequence"/>
</dbReference>
<organism evidence="3 4">
    <name type="scientific">Mycena metata</name>
    <dbReference type="NCBI Taxonomy" id="1033252"/>
    <lineage>
        <taxon>Eukaryota</taxon>
        <taxon>Fungi</taxon>
        <taxon>Dikarya</taxon>
        <taxon>Basidiomycota</taxon>
        <taxon>Agaricomycotina</taxon>
        <taxon>Agaricomycetes</taxon>
        <taxon>Agaricomycetidae</taxon>
        <taxon>Agaricales</taxon>
        <taxon>Marasmiineae</taxon>
        <taxon>Mycenaceae</taxon>
        <taxon>Mycena</taxon>
    </lineage>
</organism>
<evidence type="ECO:0000313" key="2">
    <source>
        <dbReference type="EMBL" id="KAJ7714066.1"/>
    </source>
</evidence>
<dbReference type="EMBL" id="JARKIB010000190">
    <property type="protein sequence ID" value="KAJ7725920.1"/>
    <property type="molecule type" value="Genomic_DNA"/>
</dbReference>
<keyword evidence="1" id="KW-0812">Transmembrane</keyword>
<accession>A0AAD7HQC6</accession>
<reference evidence="3" key="1">
    <citation type="submission" date="2023-03" db="EMBL/GenBank/DDBJ databases">
        <title>Massive genome expansion in bonnet fungi (Mycena s.s.) driven by repeated elements and novel gene families across ecological guilds.</title>
        <authorList>
            <consortium name="Lawrence Berkeley National Laboratory"/>
            <person name="Harder C.B."/>
            <person name="Miyauchi S."/>
            <person name="Viragh M."/>
            <person name="Kuo A."/>
            <person name="Thoen E."/>
            <person name="Andreopoulos B."/>
            <person name="Lu D."/>
            <person name="Skrede I."/>
            <person name="Drula E."/>
            <person name="Henrissat B."/>
            <person name="Morin E."/>
            <person name="Kohler A."/>
            <person name="Barry K."/>
            <person name="LaButti K."/>
            <person name="Morin E."/>
            <person name="Salamov A."/>
            <person name="Lipzen A."/>
            <person name="Mereny Z."/>
            <person name="Hegedus B."/>
            <person name="Baldrian P."/>
            <person name="Stursova M."/>
            <person name="Weitz H."/>
            <person name="Taylor A."/>
            <person name="Grigoriev I.V."/>
            <person name="Nagy L.G."/>
            <person name="Martin F."/>
            <person name="Kauserud H."/>
        </authorList>
    </citation>
    <scope>NUCLEOTIDE SEQUENCE</scope>
    <source>
        <strain evidence="3">CBHHK182m</strain>
    </source>
</reference>
<gene>
    <name evidence="3" type="ORF">B0H16DRAFT_275506</name>
    <name evidence="2" type="ORF">B0H16DRAFT_531193</name>
</gene>
<feature type="transmembrane region" description="Helical" evidence="1">
    <location>
        <begin position="177"/>
        <end position="199"/>
    </location>
</feature>
<keyword evidence="1" id="KW-1133">Transmembrane helix</keyword>
<protein>
    <submittedName>
        <fullName evidence="3">Uncharacterized protein</fullName>
    </submittedName>
</protein>